<evidence type="ECO:0000313" key="1">
    <source>
        <dbReference type="EMBL" id="KHO27406.1"/>
    </source>
</evidence>
<reference evidence="1 2" key="1">
    <citation type="submission" date="2014-11" db="EMBL/GenBank/DDBJ databases">
        <title>Mycobacterium setense Manresensis Genome.</title>
        <authorList>
            <person name="Rech G."/>
            <person name="Sumoy L."/>
        </authorList>
    </citation>
    <scope>NUCLEOTIDE SEQUENCE [LARGE SCALE GENOMIC DNA]</scope>
    <source>
        <strain evidence="1 2">Manresensis</strain>
    </source>
</reference>
<dbReference type="EMBL" id="JTLZ01000004">
    <property type="protein sequence ID" value="KHO27406.1"/>
    <property type="molecule type" value="Genomic_DNA"/>
</dbReference>
<gene>
    <name evidence="1" type="ORF">QQ44_08045</name>
</gene>
<keyword evidence="2" id="KW-1185">Reference proteome</keyword>
<sequence length="87" mass="9494">MAEIRFNGAADLDDHRISATILGGRNFDTHPTLGHVVFVDIGFLDAIEANTHIAEEHLFVIEGAAGIDGEVIRWNVCVLILGHDGFR</sequence>
<comment type="caution">
    <text evidence="1">The sequence shown here is derived from an EMBL/GenBank/DDBJ whole genome shotgun (WGS) entry which is preliminary data.</text>
</comment>
<dbReference type="Proteomes" id="UP000031004">
    <property type="component" value="Unassembled WGS sequence"/>
</dbReference>
<accession>A0ABR4YYU1</accession>
<evidence type="ECO:0000313" key="2">
    <source>
        <dbReference type="Proteomes" id="UP000031004"/>
    </source>
</evidence>
<protein>
    <submittedName>
        <fullName evidence="1">Uncharacterized protein</fullName>
    </submittedName>
</protein>
<organism evidence="1 2">
    <name type="scientific">Mycolicibacterium setense</name>
    <dbReference type="NCBI Taxonomy" id="431269"/>
    <lineage>
        <taxon>Bacteria</taxon>
        <taxon>Bacillati</taxon>
        <taxon>Actinomycetota</taxon>
        <taxon>Actinomycetes</taxon>
        <taxon>Mycobacteriales</taxon>
        <taxon>Mycobacteriaceae</taxon>
        <taxon>Mycolicibacterium</taxon>
    </lineage>
</organism>
<proteinExistence type="predicted"/>
<name>A0ABR4YYU1_9MYCO</name>